<comment type="caution">
    <text evidence="4">The sequence shown here is derived from an EMBL/GenBank/DDBJ whole genome shotgun (WGS) entry which is preliminary data.</text>
</comment>
<evidence type="ECO:0000259" key="3">
    <source>
        <dbReference type="SMART" id="SM00909"/>
    </source>
</evidence>
<feature type="signal peptide" evidence="2">
    <location>
        <begin position="1"/>
        <end position="27"/>
    </location>
</feature>
<evidence type="ECO:0000256" key="2">
    <source>
        <dbReference type="SAM" id="SignalP"/>
    </source>
</evidence>
<dbReference type="PROSITE" id="PS51257">
    <property type="entry name" value="PROKAR_LIPOPROTEIN"/>
    <property type="match status" value="1"/>
</dbReference>
<keyword evidence="2" id="KW-0732">Signal</keyword>
<keyword evidence="5" id="KW-1185">Reference proteome</keyword>
<feature type="region of interest" description="Disordered" evidence="1">
    <location>
        <begin position="331"/>
        <end position="351"/>
    </location>
</feature>
<dbReference type="RefSeq" id="WP_127737159.1">
    <property type="nucleotide sequence ID" value="NZ_JARMUX010000010.1"/>
</dbReference>
<dbReference type="Pfam" id="PF10646">
    <property type="entry name" value="Germane"/>
    <property type="match status" value="2"/>
</dbReference>
<name>A0A437KD41_9BACI</name>
<evidence type="ECO:0000313" key="4">
    <source>
        <dbReference type="EMBL" id="RVT65021.1"/>
    </source>
</evidence>
<evidence type="ECO:0000256" key="1">
    <source>
        <dbReference type="SAM" id="MobiDB-lite"/>
    </source>
</evidence>
<dbReference type="SMART" id="SM00909">
    <property type="entry name" value="Germane"/>
    <property type="match status" value="2"/>
</dbReference>
<dbReference type="InterPro" id="IPR019606">
    <property type="entry name" value="GerMN"/>
</dbReference>
<dbReference type="GeneID" id="87616050"/>
<gene>
    <name evidence="4" type="ORF">EM808_05785</name>
</gene>
<organism evidence="4 5">
    <name type="scientific">Niallia taxi</name>
    <dbReference type="NCBI Taxonomy" id="2499688"/>
    <lineage>
        <taxon>Bacteria</taxon>
        <taxon>Bacillati</taxon>
        <taxon>Bacillota</taxon>
        <taxon>Bacilli</taxon>
        <taxon>Bacillales</taxon>
        <taxon>Bacillaceae</taxon>
        <taxon>Niallia</taxon>
    </lineage>
</organism>
<feature type="chain" id="PRO_5038443362" evidence="2">
    <location>
        <begin position="28"/>
        <end position="351"/>
    </location>
</feature>
<accession>A0A437KD41</accession>
<dbReference type="AlphaFoldDB" id="A0A437KD41"/>
<feature type="domain" description="GerMN" evidence="3">
    <location>
        <begin position="90"/>
        <end position="179"/>
    </location>
</feature>
<feature type="domain" description="GerMN" evidence="3">
    <location>
        <begin position="240"/>
        <end position="331"/>
    </location>
</feature>
<dbReference type="Proteomes" id="UP000288024">
    <property type="component" value="Unassembled WGS sequence"/>
</dbReference>
<proteinExistence type="predicted"/>
<dbReference type="EMBL" id="RZTZ01000002">
    <property type="protein sequence ID" value="RVT65021.1"/>
    <property type="molecule type" value="Genomic_DNA"/>
</dbReference>
<reference evidence="4 5" key="1">
    <citation type="submission" date="2019-01" db="EMBL/GenBank/DDBJ databases">
        <title>Bacillus sp. M5HDSG1-1, whole genome shotgun sequence.</title>
        <authorList>
            <person name="Tuo L."/>
        </authorList>
    </citation>
    <scope>NUCLEOTIDE SEQUENCE [LARGE SCALE GENOMIC DNA]</scope>
    <source>
        <strain evidence="4 5">M5HDSG1-1</strain>
    </source>
</reference>
<evidence type="ECO:0000313" key="5">
    <source>
        <dbReference type="Proteomes" id="UP000288024"/>
    </source>
</evidence>
<feature type="compositionally biased region" description="Basic and acidic residues" evidence="1">
    <location>
        <begin position="331"/>
        <end position="345"/>
    </location>
</feature>
<protein>
    <submittedName>
        <fullName evidence="4">Sporulation protein</fullName>
    </submittedName>
</protein>
<sequence length="351" mass="37546">MSKNKKLTILSAALVSTVMLSGCGLFGGENGKENVDPPQTTTYSDNAAEETAAKAGEETAGSMPIELYLVDKDGFVVPQTLNIPKTNSVAKESLEYLVKDGPVTEMLPNGFQGVLPAGTEVSVNIKDKVATVDFSKEFNDYDASDESKIMQSVTWTLTQFDSIDSVKLQVNGKELAQMPVNKTPIQSALTREMGINLDTKDVADITNTKPLTVYYVGGEAGEYYYVPVTKRVSNAKDNNIAAAVGELAEGPGTGSALATFMEQDVKLLDDPVVADGKVTLNFNESIYNSADGEEKTVSDDLLNSLVLSLTEQEGIESVAITVNGEQDLVNEEGKSLTEPVSRPEKVNTGSF</sequence>